<dbReference type="Gene3D" id="1.10.3470.10">
    <property type="entry name" value="ABC transporter involved in vitamin B12 uptake, BtuC"/>
    <property type="match status" value="1"/>
</dbReference>
<dbReference type="GO" id="GO:0033214">
    <property type="term" value="P:siderophore-iron import into cell"/>
    <property type="evidence" value="ECO:0007669"/>
    <property type="project" value="TreeGrafter"/>
</dbReference>
<evidence type="ECO:0000256" key="1">
    <source>
        <dbReference type="ARBA" id="ARBA00004651"/>
    </source>
</evidence>
<dbReference type="FunFam" id="1.10.3470.10:FF:000001">
    <property type="entry name" value="Vitamin B12 ABC transporter permease BtuC"/>
    <property type="match status" value="1"/>
</dbReference>
<dbReference type="EMBL" id="CP003167">
    <property type="protein sequence ID" value="AGB01683.1"/>
    <property type="molecule type" value="Genomic_DNA"/>
</dbReference>
<dbReference type="PANTHER" id="PTHR30472">
    <property type="entry name" value="FERRIC ENTEROBACTIN TRANSPORT SYSTEM PERMEASE PROTEIN"/>
    <property type="match status" value="1"/>
</dbReference>
<evidence type="ECO:0000256" key="7">
    <source>
        <dbReference type="ARBA" id="ARBA00023136"/>
    </source>
</evidence>
<evidence type="ECO:0000256" key="4">
    <source>
        <dbReference type="ARBA" id="ARBA00022475"/>
    </source>
</evidence>
<evidence type="ECO:0000256" key="2">
    <source>
        <dbReference type="ARBA" id="ARBA00007935"/>
    </source>
</evidence>
<proteinExistence type="inferred from homology"/>
<evidence type="ECO:0000256" key="9">
    <source>
        <dbReference type="ARBA" id="ARBA00064420"/>
    </source>
</evidence>
<keyword evidence="5 11" id="KW-0812">Transmembrane</keyword>
<evidence type="ECO:0000256" key="11">
    <source>
        <dbReference type="SAM" id="Phobius"/>
    </source>
</evidence>
<evidence type="ECO:0000313" key="13">
    <source>
        <dbReference type="Proteomes" id="UP000010824"/>
    </source>
</evidence>
<feature type="transmembrane region" description="Helical" evidence="11">
    <location>
        <begin position="128"/>
        <end position="147"/>
    </location>
</feature>
<dbReference type="GO" id="GO:0005886">
    <property type="term" value="C:plasma membrane"/>
    <property type="evidence" value="ECO:0007669"/>
    <property type="project" value="UniProtKB-SubCell"/>
</dbReference>
<protein>
    <recommendedName>
        <fullName evidence="10">Cobalamin import system permease protein BtuC</fullName>
    </recommendedName>
</protein>
<keyword evidence="7 11" id="KW-0472">Membrane</keyword>
<comment type="similarity">
    <text evidence="2">Belongs to the binding-protein-dependent transport system permease family. FecCD subfamily.</text>
</comment>
<feature type="transmembrane region" description="Helical" evidence="11">
    <location>
        <begin position="311"/>
        <end position="329"/>
    </location>
</feature>
<keyword evidence="4" id="KW-1003">Cell membrane</keyword>
<dbReference type="Proteomes" id="UP000010824">
    <property type="component" value="Chromosome"/>
</dbReference>
<dbReference type="GO" id="GO:0022857">
    <property type="term" value="F:transmembrane transporter activity"/>
    <property type="evidence" value="ECO:0007669"/>
    <property type="project" value="InterPro"/>
</dbReference>
<comment type="subunit">
    <text evidence="9">The complex is composed of two ATP-binding proteins (BtuD), two transmembrane proteins (BtuC) and a solute-binding protein (BtuF).</text>
</comment>
<dbReference type="eggNOG" id="arCOG01007">
    <property type="taxonomic scope" value="Archaea"/>
</dbReference>
<dbReference type="RefSeq" id="WP_015284647.1">
    <property type="nucleotide sequence ID" value="NC_019943.1"/>
</dbReference>
<feature type="transmembrane region" description="Helical" evidence="11">
    <location>
        <begin position="33"/>
        <end position="50"/>
    </location>
</feature>
<keyword evidence="6 11" id="KW-1133">Transmembrane helix</keyword>
<reference evidence="13" key="1">
    <citation type="submission" date="2011-12" db="EMBL/GenBank/DDBJ databases">
        <title>Complete sequence of Methanoregula formicicum SMSP.</title>
        <authorList>
            <person name="Lucas S."/>
            <person name="Han J."/>
            <person name="Lapidus A."/>
            <person name="Cheng J.-F."/>
            <person name="Goodwin L."/>
            <person name="Pitluck S."/>
            <person name="Peters L."/>
            <person name="Ovchinnikova G."/>
            <person name="Teshima H."/>
            <person name="Detter J.C."/>
            <person name="Han C."/>
            <person name="Tapia R."/>
            <person name="Land M."/>
            <person name="Hauser L."/>
            <person name="Kyrpides N."/>
            <person name="Ivanova N."/>
            <person name="Pagani I."/>
            <person name="Imachi H."/>
            <person name="Tamaki H."/>
            <person name="Sekiguchi Y."/>
            <person name="Kamagata Y."/>
            <person name="Cadillo-Quiroz H."/>
            <person name="Zinder S."/>
            <person name="Liu W.-T."/>
            <person name="Woyke T."/>
        </authorList>
    </citation>
    <scope>NUCLEOTIDE SEQUENCE [LARGE SCALE GENOMIC DNA]</scope>
    <source>
        <strain evidence="13">DSM 22288 / NBRC 105244 / SMSP</strain>
    </source>
</reference>
<keyword evidence="13" id="KW-1185">Reference proteome</keyword>
<dbReference type="AlphaFoldDB" id="L0HEG2"/>
<dbReference type="SUPFAM" id="SSF81345">
    <property type="entry name" value="ABC transporter involved in vitamin B12 uptake, BtuC"/>
    <property type="match status" value="1"/>
</dbReference>
<evidence type="ECO:0000256" key="3">
    <source>
        <dbReference type="ARBA" id="ARBA00022448"/>
    </source>
</evidence>
<feature type="transmembrane region" description="Helical" evidence="11">
    <location>
        <begin position="341"/>
        <end position="359"/>
    </location>
</feature>
<name>L0HEG2_METFS</name>
<dbReference type="HOGENOM" id="CLU_013016_0_2_2"/>
<comment type="function">
    <text evidence="8">Required for corrinoid utilization. Probably part of the ABC transporter complex BtuCDF involved in cobalamin (vitamin B12) import. Probably involved in the translocation of the substrate across the membrane.</text>
</comment>
<gene>
    <name evidence="12" type="ordered locus">Metfor_0623</name>
</gene>
<dbReference type="Pfam" id="PF01032">
    <property type="entry name" value="FecCD"/>
    <property type="match status" value="1"/>
</dbReference>
<dbReference type="OrthoDB" id="57034at2157"/>
<dbReference type="InParanoid" id="L0HEG2"/>
<comment type="subcellular location">
    <subcellularLocation>
        <location evidence="1">Cell membrane</location>
        <topology evidence="1">Multi-pass membrane protein</topology>
    </subcellularLocation>
</comment>
<evidence type="ECO:0000256" key="8">
    <source>
        <dbReference type="ARBA" id="ARBA00053891"/>
    </source>
</evidence>
<dbReference type="InterPro" id="IPR000522">
    <property type="entry name" value="ABC_transptr_permease_BtuC"/>
</dbReference>
<dbReference type="CDD" id="cd06550">
    <property type="entry name" value="TM_ABC_iron-siderophores_like"/>
    <property type="match status" value="1"/>
</dbReference>
<feature type="transmembrane region" description="Helical" evidence="11">
    <location>
        <begin position="229"/>
        <end position="250"/>
    </location>
</feature>
<reference evidence="12 13" key="2">
    <citation type="journal article" date="2014" name="Genome Announc.">
        <title>Complete Genome Sequence of Methanoregula formicica SMSPT, a Mesophilic Hydrogenotrophic Methanogen Isolated from a Methanogenic Upflow Anaerobic Sludge Blanket Reactor.</title>
        <authorList>
            <person name="Yamamoto K."/>
            <person name="Tamaki H."/>
            <person name="Cadillo-Quiroz H."/>
            <person name="Imachi H."/>
            <person name="Kyrpides N."/>
            <person name="Woyke T."/>
            <person name="Goodwin L."/>
            <person name="Zinder S.H."/>
            <person name="Kamagata Y."/>
            <person name="Liu W.T."/>
        </authorList>
    </citation>
    <scope>NUCLEOTIDE SEQUENCE [LARGE SCALE GENOMIC DNA]</scope>
    <source>
        <strain evidence="13">DSM 22288 / NBRC 105244 / SMSP</strain>
    </source>
</reference>
<feature type="transmembrane region" description="Helical" evidence="11">
    <location>
        <begin position="154"/>
        <end position="174"/>
    </location>
</feature>
<dbReference type="InterPro" id="IPR037294">
    <property type="entry name" value="ABC_BtuC-like"/>
</dbReference>
<evidence type="ECO:0000313" key="12">
    <source>
        <dbReference type="EMBL" id="AGB01683.1"/>
    </source>
</evidence>
<feature type="transmembrane region" description="Helical" evidence="11">
    <location>
        <begin position="270"/>
        <end position="299"/>
    </location>
</feature>
<accession>L0HEG2</accession>
<dbReference type="PANTHER" id="PTHR30472:SF70">
    <property type="entry name" value="MOLYBDATE IMPORT SYSTEM PERMEASE PROTEIN MOLB"/>
    <property type="match status" value="1"/>
</dbReference>
<dbReference type="STRING" id="593750.Metfor_0623"/>
<evidence type="ECO:0000256" key="6">
    <source>
        <dbReference type="ARBA" id="ARBA00022989"/>
    </source>
</evidence>
<dbReference type="GeneID" id="14309296"/>
<evidence type="ECO:0000256" key="5">
    <source>
        <dbReference type="ARBA" id="ARBA00022692"/>
    </source>
</evidence>
<keyword evidence="3" id="KW-0813">Transport</keyword>
<evidence type="ECO:0000256" key="10">
    <source>
        <dbReference type="ARBA" id="ARBA00071366"/>
    </source>
</evidence>
<dbReference type="KEGG" id="mfo:Metfor_0623"/>
<sequence length="367" mass="39309" precursor="true">MISIARISTTLSGVTAAVGQLTSRISAGATGMVFIYSLLPLIFICSLFFGRYEVSPQHVLQILAAPVTDLVPGNLIQIEHTWTAAEENVIYQIRLPRLVAAVLVGAGLSIAGAAYQGLFKNPLVSPDILGVASGAGFGAALAILLSWNMAMIQVSAFCFGILAVTITYLLSRFYRTTPTLILVLSGIIVAAFFTALISLTKYVADPYEKLPAITFWLMGSLASVRYSDLLMVIPFFLIATGILLLIRWRINLLAVGDDEARALGIDTKRMGQVIILCSTLITASAVCIAGIIGWVGLVVPHLGRMLVGPDYTRLLPACLLLGACYMLIIDDLARMLTNAEIPLGILTAIVGAPFFAYLLSRKSVGWI</sequence>
<feature type="transmembrane region" description="Helical" evidence="11">
    <location>
        <begin position="180"/>
        <end position="199"/>
    </location>
</feature>
<feature type="transmembrane region" description="Helical" evidence="11">
    <location>
        <begin position="98"/>
        <end position="116"/>
    </location>
</feature>
<organism evidence="12 13">
    <name type="scientific">Methanoregula formicica (strain DSM 22288 / NBRC 105244 / SMSP)</name>
    <dbReference type="NCBI Taxonomy" id="593750"/>
    <lineage>
        <taxon>Archaea</taxon>
        <taxon>Methanobacteriati</taxon>
        <taxon>Methanobacteriota</taxon>
        <taxon>Stenosarchaea group</taxon>
        <taxon>Methanomicrobia</taxon>
        <taxon>Methanomicrobiales</taxon>
        <taxon>Methanoregulaceae</taxon>
        <taxon>Methanoregula</taxon>
    </lineage>
</organism>